<evidence type="ECO:0008006" key="3">
    <source>
        <dbReference type="Google" id="ProtNLM"/>
    </source>
</evidence>
<sequence length="200" mass="22579">MAMPDTTSTDRKRGPIIISRHGRPALDRTAGPRLNWKQYRDWWERYEIGPLADDQTPPDGLVKSVADADIVFASARLRAQQTAARAAPHMQALFDPVFNEAPLPPPLLPGVRYLPKTWNILARAAWLNGHALDGESVKQARQRAAAAASKLDEASSEGKVYLAAHGWFNRMLRPEMKKLGWKCSYDGGDAYWSYRIYEYR</sequence>
<dbReference type="SUPFAM" id="SSF53254">
    <property type="entry name" value="Phosphoglycerate mutase-like"/>
    <property type="match status" value="1"/>
</dbReference>
<dbReference type="InterPro" id="IPR013078">
    <property type="entry name" value="His_Pase_superF_clade-1"/>
</dbReference>
<accession>A0A170PTS5</accession>
<evidence type="ECO:0000313" key="2">
    <source>
        <dbReference type="EMBL" id="CUS56822.1"/>
    </source>
</evidence>
<dbReference type="InterPro" id="IPR029033">
    <property type="entry name" value="His_PPase_superfam"/>
</dbReference>
<organism evidence="2">
    <name type="scientific">hydrothermal vent metagenome</name>
    <dbReference type="NCBI Taxonomy" id="652676"/>
    <lineage>
        <taxon>unclassified sequences</taxon>
        <taxon>metagenomes</taxon>
        <taxon>ecological metagenomes</taxon>
    </lineage>
</organism>
<dbReference type="EMBL" id="CZQD01000032">
    <property type="protein sequence ID" value="CUS56822.1"/>
    <property type="molecule type" value="Genomic_DNA"/>
</dbReference>
<name>A0A170PTS5_9ZZZZ</name>
<proteinExistence type="predicted"/>
<dbReference type="Pfam" id="PF00300">
    <property type="entry name" value="His_Phos_1"/>
    <property type="match status" value="1"/>
</dbReference>
<evidence type="ECO:0000256" key="1">
    <source>
        <dbReference type="SAM" id="MobiDB-lite"/>
    </source>
</evidence>
<reference evidence="2" key="1">
    <citation type="submission" date="2015-10" db="EMBL/GenBank/DDBJ databases">
        <authorList>
            <person name="Gilbert D.G."/>
        </authorList>
    </citation>
    <scope>NUCLEOTIDE SEQUENCE</scope>
</reference>
<gene>
    <name evidence="2" type="ORF">MGWOODY_Hyp2223</name>
</gene>
<protein>
    <recommendedName>
        <fullName evidence="3">Phosphoglycerate mutase family protein</fullName>
    </recommendedName>
</protein>
<feature type="region of interest" description="Disordered" evidence="1">
    <location>
        <begin position="1"/>
        <end position="24"/>
    </location>
</feature>
<dbReference type="Gene3D" id="3.40.50.1240">
    <property type="entry name" value="Phosphoglycerate mutase-like"/>
    <property type="match status" value="1"/>
</dbReference>
<dbReference type="AlphaFoldDB" id="A0A170PTS5"/>